<sequence>MSNTVFHRCRNVFLAAILIATTGTTAMATDPAAGKPVTLINVFEIPEGQLDQTIAFWEKARNFLKKQPGFLDTSLHQSLSPDARFQLVNVARWQSPAAFQAAIEKMQKSDLGGGMRGAVFHAALYRVIRTEEDR</sequence>
<dbReference type="GO" id="GO:0004497">
    <property type="term" value="F:monooxygenase activity"/>
    <property type="evidence" value="ECO:0007669"/>
    <property type="project" value="UniProtKB-KW"/>
</dbReference>
<dbReference type="Gene3D" id="3.30.70.100">
    <property type="match status" value="1"/>
</dbReference>
<protein>
    <submittedName>
        <fullName evidence="3">Antibiotic biosynthesis monooxygenase</fullName>
    </submittedName>
</protein>
<dbReference type="SUPFAM" id="SSF54909">
    <property type="entry name" value="Dimeric alpha+beta barrel"/>
    <property type="match status" value="1"/>
</dbReference>
<accession>A0ABT0GSP2</accession>
<proteinExistence type="predicted"/>
<keyword evidence="4" id="KW-1185">Reference proteome</keyword>
<gene>
    <name evidence="3" type="ORF">M0H32_09805</name>
</gene>
<dbReference type="Pfam" id="PF03992">
    <property type="entry name" value="ABM"/>
    <property type="match status" value="1"/>
</dbReference>
<dbReference type="InterPro" id="IPR011008">
    <property type="entry name" value="Dimeric_a/b-barrel"/>
</dbReference>
<keyword evidence="3" id="KW-0560">Oxidoreductase</keyword>
<feature type="domain" description="ABM" evidence="2">
    <location>
        <begin position="36"/>
        <end position="101"/>
    </location>
</feature>
<feature type="chain" id="PRO_5045326216" evidence="1">
    <location>
        <begin position="29"/>
        <end position="134"/>
    </location>
</feature>
<keyword evidence="1" id="KW-0732">Signal</keyword>
<keyword evidence="3" id="KW-0503">Monooxygenase</keyword>
<evidence type="ECO:0000313" key="4">
    <source>
        <dbReference type="Proteomes" id="UP001431221"/>
    </source>
</evidence>
<dbReference type="RefSeq" id="WP_248153406.1">
    <property type="nucleotide sequence ID" value="NZ_JALNMJ010000005.1"/>
</dbReference>
<name>A0ABT0GSP2_9HYPH</name>
<feature type="signal peptide" evidence="1">
    <location>
        <begin position="1"/>
        <end position="28"/>
    </location>
</feature>
<organism evidence="3 4">
    <name type="scientific">Roseibium sediminicola</name>
    <dbReference type="NCBI Taxonomy" id="2933272"/>
    <lineage>
        <taxon>Bacteria</taxon>
        <taxon>Pseudomonadati</taxon>
        <taxon>Pseudomonadota</taxon>
        <taxon>Alphaproteobacteria</taxon>
        <taxon>Hyphomicrobiales</taxon>
        <taxon>Stappiaceae</taxon>
        <taxon>Roseibium</taxon>
    </lineage>
</organism>
<dbReference type="InterPro" id="IPR007138">
    <property type="entry name" value="ABM_dom"/>
</dbReference>
<evidence type="ECO:0000256" key="1">
    <source>
        <dbReference type="SAM" id="SignalP"/>
    </source>
</evidence>
<dbReference type="EMBL" id="JALNMJ010000005">
    <property type="protein sequence ID" value="MCK7612455.1"/>
    <property type="molecule type" value="Genomic_DNA"/>
</dbReference>
<reference evidence="3" key="1">
    <citation type="submission" date="2022-04" db="EMBL/GenBank/DDBJ databases">
        <title>Roseibium sp. CAU 1639 isolated from mud.</title>
        <authorList>
            <person name="Kim W."/>
        </authorList>
    </citation>
    <scope>NUCLEOTIDE SEQUENCE</scope>
    <source>
        <strain evidence="3">CAU 1639</strain>
    </source>
</reference>
<dbReference type="Proteomes" id="UP001431221">
    <property type="component" value="Unassembled WGS sequence"/>
</dbReference>
<evidence type="ECO:0000313" key="3">
    <source>
        <dbReference type="EMBL" id="MCK7612455.1"/>
    </source>
</evidence>
<evidence type="ECO:0000259" key="2">
    <source>
        <dbReference type="Pfam" id="PF03992"/>
    </source>
</evidence>
<comment type="caution">
    <text evidence="3">The sequence shown here is derived from an EMBL/GenBank/DDBJ whole genome shotgun (WGS) entry which is preliminary data.</text>
</comment>